<evidence type="ECO:0000313" key="9">
    <source>
        <dbReference type="Proteomes" id="UP000501812"/>
    </source>
</evidence>
<dbReference type="UniPathway" id="UPA00394">
    <property type="reaction ID" value="UER00650"/>
</dbReference>
<sequence length="265" mass="29464">MKVIRHDETHHDVCEIEADVLLQGELDGSYLSEDNRSIIPTDTVKNTVHFLAHDQLGTCRTSFAQVIGKHFLETYPHLAGAEIELRERKWDRLSIDGTPHPHAFAHSANGEFFSRGSFSRGQAPVLSSGIRGHLIMKTTQSGFEGYNICEFTTLPPTSDRVFATRLGAEWSFDSTATDYCSADAAILTAAHEVFANTYSPSVQRTLFEIGELALARVPHISRIELKMPNVHFLSLDLTKLSRPNQNAVLLPTDEPHGEIEAVITR</sequence>
<protein>
    <recommendedName>
        <fullName evidence="5 7">Uricase</fullName>
        <ecNumber evidence="5 7">1.7.3.3</ecNumber>
    </recommendedName>
    <alternativeName>
        <fullName evidence="5">Urate oxidase</fullName>
    </alternativeName>
</protein>
<organism evidence="8 9">
    <name type="scientific">Luteolibacter luteus</name>
    <dbReference type="NCBI Taxonomy" id="2728835"/>
    <lineage>
        <taxon>Bacteria</taxon>
        <taxon>Pseudomonadati</taxon>
        <taxon>Verrucomicrobiota</taxon>
        <taxon>Verrucomicrobiia</taxon>
        <taxon>Verrucomicrobiales</taxon>
        <taxon>Verrucomicrobiaceae</taxon>
        <taxon>Luteolibacter</taxon>
    </lineage>
</organism>
<dbReference type="PANTHER" id="PTHR42874">
    <property type="entry name" value="URICASE"/>
    <property type="match status" value="1"/>
</dbReference>
<dbReference type="KEGG" id="luo:HHL09_09775"/>
<feature type="binding site" evidence="6">
    <location>
        <position position="202"/>
    </location>
    <ligand>
        <name>5-hydroxyisourate</name>
        <dbReference type="ChEBI" id="CHEBI:18072"/>
    </ligand>
</feature>
<evidence type="ECO:0000256" key="3">
    <source>
        <dbReference type="ARBA" id="ARBA00022631"/>
    </source>
</evidence>
<comment type="function">
    <text evidence="5 7">Catalyzes the oxidation of uric acid to 5-hydroxyisourate, which is further processed to form (S)-allantoin.</text>
</comment>
<comment type="similarity">
    <text evidence="2 5 7">Belongs to the uricase family.</text>
</comment>
<feature type="binding site" evidence="6">
    <location>
        <position position="41"/>
    </location>
    <ligand>
        <name>5-hydroxyisourate</name>
        <dbReference type="ChEBI" id="CHEBI:18072"/>
    </ligand>
</feature>
<keyword evidence="4 5" id="KW-0560">Oxidoreductase</keyword>
<evidence type="ECO:0000256" key="5">
    <source>
        <dbReference type="PIRNR" id="PIRNR000241"/>
    </source>
</evidence>
<name>A0A858RIL2_9BACT</name>
<feature type="binding site" evidence="6">
    <location>
        <position position="42"/>
    </location>
    <ligand>
        <name>5-hydroxyisourate</name>
        <dbReference type="ChEBI" id="CHEBI:18072"/>
    </ligand>
</feature>
<feature type="binding site" evidence="6">
    <location>
        <position position="143"/>
    </location>
    <ligand>
        <name>urate</name>
        <dbReference type="ChEBI" id="CHEBI:17775"/>
    </ligand>
</feature>
<dbReference type="Proteomes" id="UP000501812">
    <property type="component" value="Chromosome"/>
</dbReference>
<dbReference type="GO" id="GO:0004846">
    <property type="term" value="F:urate oxidase activity"/>
    <property type="evidence" value="ECO:0007669"/>
    <property type="project" value="UniProtKB-EC"/>
</dbReference>
<feature type="binding site" evidence="6">
    <location>
        <position position="203"/>
    </location>
    <ligand>
        <name>5-hydroxyisourate</name>
        <dbReference type="ChEBI" id="CHEBI:18072"/>
    </ligand>
</feature>
<evidence type="ECO:0000256" key="7">
    <source>
        <dbReference type="RuleBase" id="RU004455"/>
    </source>
</evidence>
<feature type="binding site" evidence="6">
    <location>
        <position position="203"/>
    </location>
    <ligand>
        <name>urate</name>
        <dbReference type="ChEBI" id="CHEBI:17775"/>
    </ligand>
</feature>
<keyword evidence="9" id="KW-1185">Reference proteome</keyword>
<feature type="binding site" evidence="6">
    <location>
        <position position="202"/>
    </location>
    <ligand>
        <name>urate</name>
        <dbReference type="ChEBI" id="CHEBI:17775"/>
    </ligand>
</feature>
<dbReference type="SUPFAM" id="SSF55620">
    <property type="entry name" value="Tetrahydrobiopterin biosynthesis enzymes-like"/>
    <property type="match status" value="2"/>
</dbReference>
<evidence type="ECO:0000256" key="1">
    <source>
        <dbReference type="ARBA" id="ARBA00004831"/>
    </source>
</evidence>
<feature type="binding site" evidence="6">
    <location>
        <position position="143"/>
    </location>
    <ligand>
        <name>5-hydroxyisourate</name>
        <dbReference type="ChEBI" id="CHEBI:18072"/>
    </ligand>
</feature>
<dbReference type="AlphaFoldDB" id="A0A858RIL2"/>
<dbReference type="EMBL" id="CP051774">
    <property type="protein sequence ID" value="QJE96060.1"/>
    <property type="molecule type" value="Genomic_DNA"/>
</dbReference>
<comment type="pathway">
    <text evidence="1 5">Purine metabolism; urate degradation; (S)-allantoin from urate: step 1/3.</text>
</comment>
<dbReference type="PRINTS" id="PR00093">
    <property type="entry name" value="URICASE"/>
</dbReference>
<comment type="catalytic activity">
    <reaction evidence="5 7">
        <text>urate + O2 + H2O = 5-hydroxyisourate + H2O2</text>
        <dbReference type="Rhea" id="RHEA:21368"/>
        <dbReference type="ChEBI" id="CHEBI:15377"/>
        <dbReference type="ChEBI" id="CHEBI:15379"/>
        <dbReference type="ChEBI" id="CHEBI:16240"/>
        <dbReference type="ChEBI" id="CHEBI:17775"/>
        <dbReference type="ChEBI" id="CHEBI:18072"/>
        <dbReference type="EC" id="1.7.3.3"/>
    </reaction>
</comment>
<feature type="binding site" evidence="6">
    <location>
        <position position="160"/>
    </location>
    <ligand>
        <name>urate</name>
        <dbReference type="ChEBI" id="CHEBI:17775"/>
    </ligand>
</feature>
<accession>A0A858RIL2</accession>
<dbReference type="GO" id="GO:0006145">
    <property type="term" value="P:purine nucleobase catabolic process"/>
    <property type="evidence" value="ECO:0007669"/>
    <property type="project" value="TreeGrafter"/>
</dbReference>
<feature type="binding site" evidence="6">
    <location>
        <position position="41"/>
    </location>
    <ligand>
        <name>O2</name>
        <dbReference type="ChEBI" id="CHEBI:15379"/>
    </ligand>
</feature>
<dbReference type="PANTHER" id="PTHR42874:SF1">
    <property type="entry name" value="URICASE"/>
    <property type="match status" value="1"/>
</dbReference>
<keyword evidence="3 5" id="KW-0659">Purine metabolism</keyword>
<dbReference type="Pfam" id="PF01014">
    <property type="entry name" value="Uricase"/>
    <property type="match status" value="2"/>
</dbReference>
<feature type="binding site" evidence="6">
    <location>
        <position position="229"/>
    </location>
    <ligand>
        <name>urate</name>
        <dbReference type="ChEBI" id="CHEBI:17775"/>
    </ligand>
</feature>
<dbReference type="EC" id="1.7.3.3" evidence="5 7"/>
<dbReference type="PIRSF" id="PIRSF000241">
    <property type="entry name" value="Urate_oxidase"/>
    <property type="match status" value="1"/>
</dbReference>
<feature type="binding site" evidence="6">
    <location>
        <position position="41"/>
    </location>
    <ligand>
        <name>urate</name>
        <dbReference type="ChEBI" id="CHEBI:17775"/>
    </ligand>
</feature>
<evidence type="ECO:0000256" key="2">
    <source>
        <dbReference type="ARBA" id="ARBA00009760"/>
    </source>
</evidence>
<gene>
    <name evidence="8" type="primary">pucL</name>
    <name evidence="8" type="ORF">HHL09_09775</name>
</gene>
<reference evidence="8 9" key="1">
    <citation type="submission" date="2020-04" db="EMBL/GenBank/DDBJ databases">
        <title>Luteolibacter sp. G-1-1-1 isolated from soil.</title>
        <authorList>
            <person name="Dahal R.H."/>
        </authorList>
    </citation>
    <scope>NUCLEOTIDE SEQUENCE [LARGE SCALE GENOMIC DNA]</scope>
    <source>
        <strain evidence="8 9">G-1-1-1</strain>
    </source>
</reference>
<proteinExistence type="inferred from homology"/>
<evidence type="ECO:0000256" key="4">
    <source>
        <dbReference type="ARBA" id="ARBA00023002"/>
    </source>
</evidence>
<dbReference type="NCBIfam" id="TIGR03383">
    <property type="entry name" value="urate_oxi"/>
    <property type="match status" value="1"/>
</dbReference>
<evidence type="ECO:0000256" key="6">
    <source>
        <dbReference type="PIRSR" id="PIRSR000241-2"/>
    </source>
</evidence>
<dbReference type="Gene3D" id="3.10.270.10">
    <property type="entry name" value="Urate Oxidase"/>
    <property type="match status" value="1"/>
</dbReference>
<dbReference type="InterPro" id="IPR002042">
    <property type="entry name" value="Uricase"/>
</dbReference>
<dbReference type="GO" id="GO:0019628">
    <property type="term" value="P:urate catabolic process"/>
    <property type="evidence" value="ECO:0007669"/>
    <property type="project" value="UniProtKB-UniPathway"/>
</dbReference>
<feature type="binding site" evidence="6">
    <location>
        <position position="42"/>
    </location>
    <ligand>
        <name>urate</name>
        <dbReference type="ChEBI" id="CHEBI:17775"/>
    </ligand>
</feature>
<evidence type="ECO:0000313" key="8">
    <source>
        <dbReference type="EMBL" id="QJE96060.1"/>
    </source>
</evidence>